<accession>A0A7S0HVU1</accession>
<evidence type="ECO:0000313" key="2">
    <source>
        <dbReference type="EMBL" id="CAD8501956.1"/>
    </source>
</evidence>
<evidence type="ECO:0008006" key="3">
    <source>
        <dbReference type="Google" id="ProtNLM"/>
    </source>
</evidence>
<reference evidence="2" key="1">
    <citation type="submission" date="2021-01" db="EMBL/GenBank/DDBJ databases">
        <authorList>
            <person name="Corre E."/>
            <person name="Pelletier E."/>
            <person name="Niang G."/>
            <person name="Scheremetjew M."/>
            <person name="Finn R."/>
            <person name="Kale V."/>
            <person name="Holt S."/>
            <person name="Cochrane G."/>
            <person name="Meng A."/>
            <person name="Brown T."/>
            <person name="Cohen L."/>
        </authorList>
    </citation>
    <scope>NUCLEOTIDE SEQUENCE</scope>
    <source>
        <strain evidence="2">CCMP1374</strain>
    </source>
</reference>
<feature type="signal peptide" evidence="1">
    <location>
        <begin position="1"/>
        <end position="26"/>
    </location>
</feature>
<organism evidence="2">
    <name type="scientific">Phaeocystis antarctica</name>
    <dbReference type="NCBI Taxonomy" id="33657"/>
    <lineage>
        <taxon>Eukaryota</taxon>
        <taxon>Haptista</taxon>
        <taxon>Haptophyta</taxon>
        <taxon>Prymnesiophyceae</taxon>
        <taxon>Phaeocystales</taxon>
        <taxon>Phaeocystaceae</taxon>
        <taxon>Phaeocystis</taxon>
    </lineage>
</organism>
<feature type="chain" id="PRO_5030968140" description="PSI domain-containing protein" evidence="1">
    <location>
        <begin position="27"/>
        <end position="201"/>
    </location>
</feature>
<sequence length="201" mass="21238">MVLRMMMPLLIASAHGLNGLWQQAEAQSVEAYPGDSKDCHDGLSCRACLTAGCGYFGSCLPSCDMIADVACYEGDAEKRCADYEASQRDSKLCGAASASCQDCTSKTKASGASCRWFANIGACMAEGGMVGPGETVCPQPEKVHAAAPKCPANCKYYFDGCNNCRCAPDGTMGCTRMMCHTKKEPYCKEEAAPTIVGTDIV</sequence>
<dbReference type="AlphaFoldDB" id="A0A7S0HVU1"/>
<name>A0A7S0HVU1_9EUKA</name>
<keyword evidence="1" id="KW-0732">Signal</keyword>
<evidence type="ECO:0000256" key="1">
    <source>
        <dbReference type="SAM" id="SignalP"/>
    </source>
</evidence>
<protein>
    <recommendedName>
        <fullName evidence="3">PSI domain-containing protein</fullName>
    </recommendedName>
</protein>
<proteinExistence type="predicted"/>
<gene>
    <name evidence="2" type="ORF">PANT1444_LOCUS16453</name>
</gene>
<dbReference type="EMBL" id="HBEP01029002">
    <property type="protein sequence ID" value="CAD8501956.1"/>
    <property type="molecule type" value="Transcribed_RNA"/>
</dbReference>